<evidence type="ECO:0000256" key="1">
    <source>
        <dbReference type="SAM" id="MobiDB-lite"/>
    </source>
</evidence>
<feature type="compositionally biased region" description="Polar residues" evidence="1">
    <location>
        <begin position="54"/>
        <end position="64"/>
    </location>
</feature>
<evidence type="ECO:0000313" key="3">
    <source>
        <dbReference type="Proteomes" id="UP000284842"/>
    </source>
</evidence>
<reference evidence="2 3" key="1">
    <citation type="journal article" date="2018" name="Evol. Lett.">
        <title>Horizontal gene cluster transfer increased hallucinogenic mushroom diversity.</title>
        <authorList>
            <person name="Reynolds H.T."/>
            <person name="Vijayakumar V."/>
            <person name="Gluck-Thaler E."/>
            <person name="Korotkin H.B."/>
            <person name="Matheny P.B."/>
            <person name="Slot J.C."/>
        </authorList>
    </citation>
    <scope>NUCLEOTIDE SEQUENCE [LARGE SCALE GENOMIC DNA]</scope>
    <source>
        <strain evidence="2 3">2629</strain>
    </source>
</reference>
<accession>A0A409Y9X9</accession>
<organism evidence="2 3">
    <name type="scientific">Panaeolus cyanescens</name>
    <dbReference type="NCBI Taxonomy" id="181874"/>
    <lineage>
        <taxon>Eukaryota</taxon>
        <taxon>Fungi</taxon>
        <taxon>Dikarya</taxon>
        <taxon>Basidiomycota</taxon>
        <taxon>Agaricomycotina</taxon>
        <taxon>Agaricomycetes</taxon>
        <taxon>Agaricomycetidae</taxon>
        <taxon>Agaricales</taxon>
        <taxon>Agaricineae</taxon>
        <taxon>Galeropsidaceae</taxon>
        <taxon>Panaeolus</taxon>
    </lineage>
</organism>
<proteinExistence type="predicted"/>
<feature type="region of interest" description="Disordered" evidence="1">
    <location>
        <begin position="1"/>
        <end position="83"/>
    </location>
</feature>
<dbReference type="AlphaFoldDB" id="A0A409Y9X9"/>
<dbReference type="InParanoid" id="A0A409Y9X9"/>
<sequence length="202" mass="22608">MSSEPNLPDRYTQRPSTRMYLNPQLTFKAPDTAKKPSSPTKSPKKQKKAASGTKPKSGSDTVASSLRKIKGPPPNSVSPTRRRVQAPSYNTYTHIMISEDNNRDDVPRAPMDRSRTIWKHHNKIIPPPDMPPAEEYFKSINREVMVPAPVIPPEIPAIIATESEMAKLFASTDADDWSGYMNTLLSQSEDTNMDEAVDTFKH</sequence>
<protein>
    <submittedName>
        <fullName evidence="2">Uncharacterized protein</fullName>
    </submittedName>
</protein>
<dbReference type="Proteomes" id="UP000284842">
    <property type="component" value="Unassembled WGS sequence"/>
</dbReference>
<gene>
    <name evidence="2" type="ORF">CVT24_009654</name>
</gene>
<keyword evidence="3" id="KW-1185">Reference proteome</keyword>
<comment type="caution">
    <text evidence="2">The sequence shown here is derived from an EMBL/GenBank/DDBJ whole genome shotgun (WGS) entry which is preliminary data.</text>
</comment>
<dbReference type="EMBL" id="NHTK01001346">
    <property type="protein sequence ID" value="PPQ99804.1"/>
    <property type="molecule type" value="Genomic_DNA"/>
</dbReference>
<name>A0A409Y9X9_9AGAR</name>
<evidence type="ECO:0000313" key="2">
    <source>
        <dbReference type="EMBL" id="PPQ99804.1"/>
    </source>
</evidence>